<sequence>MDNFIVSARKYRPVTFDTVVGQQHITNTLKNAIRNNQLAQAFLFCGPRGVGKTTCARILAKTINCTNLQPNAEACGECDSCISFQRGNSFNFHELDAASNNSVEDIRSLIEQVRIPPQAGKYKIYIIDEVHMLSQAAFNAFLKTLEEPPSYAIFILATTEKHKILPTILSRCQIFDFNRIRVEDMAGHLESIANKESIKYEIDGLHIIAQKADGGLRDALSMFDQIVNFSGSNVTYRAVIDNLNILDYDYYFNVTQSLLAQDTAKTLLIFDEILAKGFDGSHFISGLTEHLRNLLVGKDAETLKLLEVSEGIRKKYISQAQASTVSFLLSAMNIANQCDINYKLSKNQRLQVELGLLKMCHITAALNLANSTLNNNQPEGQVKKKPELAATSSTTVPLQNASNEQPKAVITALDQTPPLQAAATKTPSLTAIPAIEAATIEQPPADKPRVAMPTPSLLKSATVTPSLKNWNKGVVAEEEKEDDPYLKGSDKEHFTTDDFLRYWHEYAAKVKAEGKMSLLSIFTTTPPVMLKPYQFEVIAGTKAQENAFRDEKPYILNFLRTSLKNFDIEIQTRIDEVKATKRLYSAQDKYAHMATKNPDLAELKKRFNLELE</sequence>
<dbReference type="SUPFAM" id="SSF48019">
    <property type="entry name" value="post-AAA+ oligomerization domain-like"/>
    <property type="match status" value="1"/>
</dbReference>
<keyword evidence="5" id="KW-0479">Metal-binding</keyword>
<dbReference type="Gene3D" id="3.40.50.300">
    <property type="entry name" value="P-loop containing nucleotide triphosphate hydrolases"/>
    <property type="match status" value="1"/>
</dbReference>
<evidence type="ECO:0000256" key="1">
    <source>
        <dbReference type="ARBA" id="ARBA00006360"/>
    </source>
</evidence>
<dbReference type="InterPro" id="IPR045085">
    <property type="entry name" value="HLD_clamp_pol_III_gamma_tau"/>
</dbReference>
<evidence type="ECO:0000256" key="2">
    <source>
        <dbReference type="ARBA" id="ARBA00022679"/>
    </source>
</evidence>
<evidence type="ECO:0000256" key="8">
    <source>
        <dbReference type="ARBA" id="ARBA00022840"/>
    </source>
</evidence>
<dbReference type="InterPro" id="IPR003593">
    <property type="entry name" value="AAA+_ATPase"/>
</dbReference>
<dbReference type="GO" id="GO:0003677">
    <property type="term" value="F:DNA binding"/>
    <property type="evidence" value="ECO:0007669"/>
    <property type="project" value="InterPro"/>
</dbReference>
<evidence type="ECO:0000256" key="5">
    <source>
        <dbReference type="ARBA" id="ARBA00022723"/>
    </source>
</evidence>
<gene>
    <name evidence="11" type="primary">dnaX</name>
    <name evidence="14" type="ORF">BDD43_0122</name>
</gene>
<accession>A0A495IU21</accession>
<dbReference type="GO" id="GO:0006261">
    <property type="term" value="P:DNA-templated DNA replication"/>
    <property type="evidence" value="ECO:0007669"/>
    <property type="project" value="TreeGrafter"/>
</dbReference>
<dbReference type="EMBL" id="RBKU01000001">
    <property type="protein sequence ID" value="RKR80033.1"/>
    <property type="molecule type" value="Genomic_DNA"/>
</dbReference>
<reference evidence="14 15" key="1">
    <citation type="submission" date="2018-10" db="EMBL/GenBank/DDBJ databases">
        <title>Genomic Encyclopedia of Archaeal and Bacterial Type Strains, Phase II (KMG-II): from individual species to whole genera.</title>
        <authorList>
            <person name="Goeker M."/>
        </authorList>
    </citation>
    <scope>NUCLEOTIDE SEQUENCE [LARGE SCALE GENOMIC DNA]</scope>
    <source>
        <strain evidence="14 15">DSM 18602</strain>
    </source>
</reference>
<evidence type="ECO:0000313" key="15">
    <source>
        <dbReference type="Proteomes" id="UP000268007"/>
    </source>
</evidence>
<organism evidence="14 15">
    <name type="scientific">Mucilaginibacter gracilis</name>
    <dbReference type="NCBI Taxonomy" id="423350"/>
    <lineage>
        <taxon>Bacteria</taxon>
        <taxon>Pseudomonadati</taxon>
        <taxon>Bacteroidota</taxon>
        <taxon>Sphingobacteriia</taxon>
        <taxon>Sphingobacteriales</taxon>
        <taxon>Sphingobacteriaceae</taxon>
        <taxon>Mucilaginibacter</taxon>
    </lineage>
</organism>
<dbReference type="InterPro" id="IPR022754">
    <property type="entry name" value="DNA_pol_III_gamma-3"/>
</dbReference>
<feature type="compositionally biased region" description="Polar residues" evidence="12">
    <location>
        <begin position="390"/>
        <end position="403"/>
    </location>
</feature>
<dbReference type="PANTHER" id="PTHR11669:SF0">
    <property type="entry name" value="PROTEIN STICHEL-LIKE 2"/>
    <property type="match status" value="1"/>
</dbReference>
<evidence type="ECO:0000256" key="11">
    <source>
        <dbReference type="RuleBase" id="RU364063"/>
    </source>
</evidence>
<dbReference type="NCBIfam" id="NF011531">
    <property type="entry name" value="PRK14971.1"/>
    <property type="match status" value="1"/>
</dbReference>
<keyword evidence="6 11" id="KW-0547">Nucleotide-binding</keyword>
<feature type="domain" description="AAA+ ATPase" evidence="13">
    <location>
        <begin position="38"/>
        <end position="181"/>
    </location>
</feature>
<dbReference type="SMART" id="SM00382">
    <property type="entry name" value="AAA"/>
    <property type="match status" value="1"/>
</dbReference>
<keyword evidence="4 11" id="KW-0235">DNA replication</keyword>
<comment type="caution">
    <text evidence="14">The sequence shown here is derived from an EMBL/GenBank/DDBJ whole genome shotgun (WGS) entry which is preliminary data.</text>
</comment>
<dbReference type="AlphaFoldDB" id="A0A495IU21"/>
<evidence type="ECO:0000313" key="14">
    <source>
        <dbReference type="EMBL" id="RKR80033.1"/>
    </source>
</evidence>
<dbReference type="FunFam" id="3.40.50.300:FF:000014">
    <property type="entry name" value="DNA polymerase III subunit gamma/tau"/>
    <property type="match status" value="1"/>
</dbReference>
<keyword evidence="3 11" id="KW-0548">Nucleotidyltransferase</keyword>
<dbReference type="RefSeq" id="WP_121201829.1">
    <property type="nucleotide sequence ID" value="NZ_RBKU01000001.1"/>
</dbReference>
<dbReference type="GO" id="GO:0009360">
    <property type="term" value="C:DNA polymerase III complex"/>
    <property type="evidence" value="ECO:0007669"/>
    <property type="project" value="InterPro"/>
</dbReference>
<evidence type="ECO:0000256" key="4">
    <source>
        <dbReference type="ARBA" id="ARBA00022705"/>
    </source>
</evidence>
<evidence type="ECO:0000256" key="7">
    <source>
        <dbReference type="ARBA" id="ARBA00022833"/>
    </source>
</evidence>
<keyword evidence="15" id="KW-1185">Reference proteome</keyword>
<feature type="region of interest" description="Disordered" evidence="12">
    <location>
        <begin position="373"/>
        <end position="403"/>
    </location>
</feature>
<dbReference type="Pfam" id="PF13177">
    <property type="entry name" value="DNA_pol3_delta2"/>
    <property type="match status" value="1"/>
</dbReference>
<evidence type="ECO:0000256" key="3">
    <source>
        <dbReference type="ARBA" id="ARBA00022695"/>
    </source>
</evidence>
<name>A0A495IU21_9SPHI</name>
<dbReference type="InterPro" id="IPR050238">
    <property type="entry name" value="DNA_Rep/Repair_Clamp_Loader"/>
</dbReference>
<dbReference type="Gene3D" id="1.10.8.60">
    <property type="match status" value="1"/>
</dbReference>
<comment type="similarity">
    <text evidence="1 11">Belongs to the DnaX/STICHEL family.</text>
</comment>
<evidence type="ECO:0000256" key="9">
    <source>
        <dbReference type="ARBA" id="ARBA00022932"/>
    </source>
</evidence>
<dbReference type="Proteomes" id="UP000268007">
    <property type="component" value="Unassembled WGS sequence"/>
</dbReference>
<keyword evidence="9 11" id="KW-0239">DNA-directed DNA polymerase</keyword>
<dbReference type="NCBIfam" id="NF004046">
    <property type="entry name" value="PRK05563.1"/>
    <property type="match status" value="1"/>
</dbReference>
<keyword evidence="2 11" id="KW-0808">Transferase</keyword>
<dbReference type="InterPro" id="IPR008921">
    <property type="entry name" value="DNA_pol3_clamp-load_cplx_C"/>
</dbReference>
<dbReference type="NCBIfam" id="TIGR02397">
    <property type="entry name" value="dnaX_nterm"/>
    <property type="match status" value="1"/>
</dbReference>
<dbReference type="InterPro" id="IPR001270">
    <property type="entry name" value="ClpA/B"/>
</dbReference>
<dbReference type="Pfam" id="PF22608">
    <property type="entry name" value="DNAX_ATPase_lid"/>
    <property type="match status" value="1"/>
</dbReference>
<dbReference type="GO" id="GO:0005524">
    <property type="term" value="F:ATP binding"/>
    <property type="evidence" value="ECO:0007669"/>
    <property type="project" value="UniProtKB-KW"/>
</dbReference>
<dbReference type="InterPro" id="IPR012763">
    <property type="entry name" value="DNA_pol_III_sug/sutau_N"/>
</dbReference>
<comment type="function">
    <text evidence="11">DNA polymerase III is a complex, multichain enzyme responsible for most of the replicative synthesis in bacteria. This DNA polymerase also exhibits 3' to 5' exonuclease activity.</text>
</comment>
<dbReference type="OrthoDB" id="9810148at2"/>
<evidence type="ECO:0000256" key="10">
    <source>
        <dbReference type="ARBA" id="ARBA00049244"/>
    </source>
</evidence>
<protein>
    <recommendedName>
        <fullName evidence="11">DNA polymerase III subunit gamma/tau</fullName>
        <ecNumber evidence="11">2.7.7.7</ecNumber>
    </recommendedName>
</protein>
<keyword evidence="7" id="KW-0862">Zinc</keyword>
<dbReference type="Pfam" id="PF12169">
    <property type="entry name" value="DNA_pol3_gamma3"/>
    <property type="match status" value="1"/>
</dbReference>
<proteinExistence type="inferred from homology"/>
<dbReference type="SUPFAM" id="SSF52540">
    <property type="entry name" value="P-loop containing nucleoside triphosphate hydrolases"/>
    <property type="match status" value="1"/>
</dbReference>
<evidence type="ECO:0000256" key="6">
    <source>
        <dbReference type="ARBA" id="ARBA00022741"/>
    </source>
</evidence>
<dbReference type="EC" id="2.7.7.7" evidence="11"/>
<dbReference type="PRINTS" id="PR00300">
    <property type="entry name" value="CLPPROTEASEA"/>
</dbReference>
<dbReference type="Gene3D" id="1.20.272.10">
    <property type="match status" value="1"/>
</dbReference>
<evidence type="ECO:0000259" key="13">
    <source>
        <dbReference type="SMART" id="SM00382"/>
    </source>
</evidence>
<dbReference type="FunFam" id="1.10.8.60:FF:000013">
    <property type="entry name" value="DNA polymerase III subunit gamma/tau"/>
    <property type="match status" value="1"/>
</dbReference>
<keyword evidence="8 11" id="KW-0067">ATP-binding</keyword>
<evidence type="ECO:0000256" key="12">
    <source>
        <dbReference type="SAM" id="MobiDB-lite"/>
    </source>
</evidence>
<dbReference type="GO" id="GO:0003887">
    <property type="term" value="F:DNA-directed DNA polymerase activity"/>
    <property type="evidence" value="ECO:0007669"/>
    <property type="project" value="UniProtKB-KW"/>
</dbReference>
<dbReference type="PANTHER" id="PTHR11669">
    <property type="entry name" value="REPLICATION FACTOR C / DNA POLYMERASE III GAMMA-TAU SUBUNIT"/>
    <property type="match status" value="1"/>
</dbReference>
<dbReference type="GO" id="GO:0046872">
    <property type="term" value="F:metal ion binding"/>
    <property type="evidence" value="ECO:0007669"/>
    <property type="project" value="UniProtKB-KW"/>
</dbReference>
<dbReference type="InterPro" id="IPR027417">
    <property type="entry name" value="P-loop_NTPase"/>
</dbReference>
<dbReference type="CDD" id="cd00009">
    <property type="entry name" value="AAA"/>
    <property type="match status" value="1"/>
</dbReference>
<comment type="catalytic activity">
    <reaction evidence="10 11">
        <text>DNA(n) + a 2'-deoxyribonucleoside 5'-triphosphate = DNA(n+1) + diphosphate</text>
        <dbReference type="Rhea" id="RHEA:22508"/>
        <dbReference type="Rhea" id="RHEA-COMP:17339"/>
        <dbReference type="Rhea" id="RHEA-COMP:17340"/>
        <dbReference type="ChEBI" id="CHEBI:33019"/>
        <dbReference type="ChEBI" id="CHEBI:61560"/>
        <dbReference type="ChEBI" id="CHEBI:173112"/>
        <dbReference type="EC" id="2.7.7.7"/>
    </reaction>
</comment>
<comment type="subunit">
    <text evidence="11">DNA polymerase III contains a core (composed of alpha, epsilon and theta chains) that associates with a tau subunit. This core dimerizes to form the POLIII' complex. PolIII' associates with the gamma complex (composed of gamma, delta, delta', psi and chi chains) and with the beta chain to form the complete DNA polymerase III complex.</text>
</comment>
<dbReference type="CDD" id="cd18137">
    <property type="entry name" value="HLD_clamp_pol_III_gamma_tau"/>
    <property type="match status" value="1"/>
</dbReference>